<reference evidence="1 2" key="1">
    <citation type="submission" date="2019-03" db="EMBL/GenBank/DDBJ databases">
        <title>First draft genome of Liparis tanakae, snailfish: a comprehensive survey of snailfish specific genes.</title>
        <authorList>
            <person name="Kim W."/>
            <person name="Song I."/>
            <person name="Jeong J.-H."/>
            <person name="Kim D."/>
            <person name="Kim S."/>
            <person name="Ryu S."/>
            <person name="Song J.Y."/>
            <person name="Lee S.K."/>
        </authorList>
    </citation>
    <scope>NUCLEOTIDE SEQUENCE [LARGE SCALE GENOMIC DNA]</scope>
    <source>
        <tissue evidence="1">Muscle</tissue>
    </source>
</reference>
<evidence type="ECO:0000313" key="2">
    <source>
        <dbReference type="Proteomes" id="UP000314294"/>
    </source>
</evidence>
<evidence type="ECO:0000313" key="1">
    <source>
        <dbReference type="EMBL" id="TNN56314.1"/>
    </source>
</evidence>
<sequence>METGYLSRRCVFFLSASEKVNRYLQKQFSQCAPLSFSVNTPLPLPGLRNLSVPSIPSFFMARGSGDEVFARILPSTTCVCWGAPSCCPEPRLLRRSAALSDRNKQGFTLVNKWGRVEMVAA</sequence>
<organism evidence="1 2">
    <name type="scientific">Liparis tanakae</name>
    <name type="common">Tanaka's snailfish</name>
    <dbReference type="NCBI Taxonomy" id="230148"/>
    <lineage>
        <taxon>Eukaryota</taxon>
        <taxon>Metazoa</taxon>
        <taxon>Chordata</taxon>
        <taxon>Craniata</taxon>
        <taxon>Vertebrata</taxon>
        <taxon>Euteleostomi</taxon>
        <taxon>Actinopterygii</taxon>
        <taxon>Neopterygii</taxon>
        <taxon>Teleostei</taxon>
        <taxon>Neoteleostei</taxon>
        <taxon>Acanthomorphata</taxon>
        <taxon>Eupercaria</taxon>
        <taxon>Perciformes</taxon>
        <taxon>Cottioidei</taxon>
        <taxon>Cottales</taxon>
        <taxon>Liparidae</taxon>
        <taxon>Liparis</taxon>
    </lineage>
</organism>
<comment type="caution">
    <text evidence="1">The sequence shown here is derived from an EMBL/GenBank/DDBJ whole genome shotgun (WGS) entry which is preliminary data.</text>
</comment>
<keyword evidence="2" id="KW-1185">Reference proteome</keyword>
<protein>
    <submittedName>
        <fullName evidence="1">Uncharacterized protein</fullName>
    </submittedName>
</protein>
<dbReference type="AlphaFoldDB" id="A0A4Z2GUP4"/>
<dbReference type="EMBL" id="SRLO01000432">
    <property type="protein sequence ID" value="TNN56314.1"/>
    <property type="molecule type" value="Genomic_DNA"/>
</dbReference>
<name>A0A4Z2GUP4_9TELE</name>
<proteinExistence type="predicted"/>
<dbReference type="Proteomes" id="UP000314294">
    <property type="component" value="Unassembled WGS sequence"/>
</dbReference>
<gene>
    <name evidence="1" type="ORF">EYF80_033520</name>
</gene>
<accession>A0A4Z2GUP4</accession>